<dbReference type="EMBL" id="PQGD01000002">
    <property type="protein sequence ID" value="POP50366.1"/>
    <property type="molecule type" value="Genomic_DNA"/>
</dbReference>
<reference evidence="3 4" key="1">
    <citation type="submission" date="2018-01" db="EMBL/GenBank/DDBJ databases">
        <title>Superficieibacter electus gen. nov., sp. nov., an extended-spectrum beta-lactamase possessing member of the Enterobacteriaceae family, isolated from intensive care unit surfaces.</title>
        <authorList>
            <person name="Potter R.F."/>
            <person name="D'Souza A.W."/>
        </authorList>
    </citation>
    <scope>NUCLEOTIDE SEQUENCE [LARGE SCALE GENOMIC DNA]</scope>
    <source>
        <strain evidence="2 4">BP-1</strain>
        <strain evidence="1 3">BP-2</strain>
    </source>
</reference>
<keyword evidence="3" id="KW-1185">Reference proteome</keyword>
<comment type="caution">
    <text evidence="2">The sequence shown here is derived from an EMBL/GenBank/DDBJ whole genome shotgun (WGS) entry which is preliminary data.</text>
</comment>
<sequence length="63" mass="6995">MFPYNGMDSISQPYGAARRNECNLVRVNSALDVIPMRERLLDGIIPAAQKHTVIGWVSGTHRA</sequence>
<proteinExistence type="predicted"/>
<dbReference type="Proteomes" id="UP000247005">
    <property type="component" value="Unassembled WGS sequence"/>
</dbReference>
<protein>
    <submittedName>
        <fullName evidence="2">Uncharacterized protein</fullName>
    </submittedName>
</protein>
<evidence type="ECO:0000313" key="2">
    <source>
        <dbReference type="EMBL" id="POP50366.1"/>
    </source>
</evidence>
<dbReference type="EMBL" id="PQGE01000010">
    <property type="protein sequence ID" value="POP44348.1"/>
    <property type="molecule type" value="Genomic_DNA"/>
</dbReference>
<organism evidence="2 4">
    <name type="scientific">Superficieibacter electus</name>
    <dbReference type="NCBI Taxonomy" id="2022662"/>
    <lineage>
        <taxon>Bacteria</taxon>
        <taxon>Pseudomonadati</taxon>
        <taxon>Pseudomonadota</taxon>
        <taxon>Gammaproteobacteria</taxon>
        <taxon>Enterobacterales</taxon>
        <taxon>Enterobacteriaceae</taxon>
        <taxon>Superficieibacter</taxon>
    </lineage>
</organism>
<dbReference type="AlphaFoldDB" id="A0A2P5GUY4"/>
<evidence type="ECO:0000313" key="3">
    <source>
        <dbReference type="Proteomes" id="UP000237073"/>
    </source>
</evidence>
<evidence type="ECO:0000313" key="4">
    <source>
        <dbReference type="Proteomes" id="UP000247005"/>
    </source>
</evidence>
<gene>
    <name evidence="2" type="ORF">CHU32_02775</name>
    <name evidence="1" type="ORF">CHU33_12885</name>
</gene>
<name>A0A2P5GUY4_9ENTR</name>
<accession>A0A2P5GUY4</accession>
<evidence type="ECO:0000313" key="1">
    <source>
        <dbReference type="EMBL" id="POP44348.1"/>
    </source>
</evidence>
<dbReference type="Proteomes" id="UP000237073">
    <property type="component" value="Unassembled WGS sequence"/>
</dbReference>